<proteinExistence type="predicted"/>
<evidence type="ECO:0000313" key="4">
    <source>
        <dbReference type="EMBL" id="QDZ21480.1"/>
    </source>
</evidence>
<dbReference type="STRING" id="1764295.A0A5B8MQ21"/>
<keyword evidence="2" id="KW-0560">Oxidoreductase</keyword>
<dbReference type="SMART" id="SM00829">
    <property type="entry name" value="PKS_ER"/>
    <property type="match status" value="1"/>
</dbReference>
<evidence type="ECO:0000256" key="2">
    <source>
        <dbReference type="ARBA" id="ARBA00023002"/>
    </source>
</evidence>
<dbReference type="GO" id="GO:0070402">
    <property type="term" value="F:NADPH binding"/>
    <property type="evidence" value="ECO:0007669"/>
    <property type="project" value="TreeGrafter"/>
</dbReference>
<dbReference type="PANTHER" id="PTHR48106">
    <property type="entry name" value="QUINONE OXIDOREDUCTASE PIG3-RELATED"/>
    <property type="match status" value="1"/>
</dbReference>
<keyword evidence="1" id="KW-0521">NADP</keyword>
<dbReference type="SUPFAM" id="SSF51735">
    <property type="entry name" value="NAD(P)-binding Rossmann-fold domains"/>
    <property type="match status" value="1"/>
</dbReference>
<keyword evidence="5" id="KW-1185">Reference proteome</keyword>
<dbReference type="InterPro" id="IPR020843">
    <property type="entry name" value="ER"/>
</dbReference>
<accession>A0A5B8MQ21</accession>
<gene>
    <name evidence="4" type="ORF">A3770_05p39980</name>
</gene>
<dbReference type="GO" id="GO:0016651">
    <property type="term" value="F:oxidoreductase activity, acting on NAD(P)H"/>
    <property type="evidence" value="ECO:0007669"/>
    <property type="project" value="TreeGrafter"/>
</dbReference>
<dbReference type="InterPro" id="IPR013154">
    <property type="entry name" value="ADH-like_N"/>
</dbReference>
<sequence length="384" mass="41382">MNGTRKAWVLRAGSVKNLQLKSLRQVERPGHGEVLINVRCIGLNFADVFSVLGLYSATPKGEFVPGLEFSGVVAAVGTKPSPDVETTVEFACADARERAEREASSFKPGDRVSGVVRFGAYSTSILAPAHQLRHIPKSWSFEQGAAFNVQALTSFYGLKELGNVKPGQVVLVHSCAGGCGLLALAILKALGAKAIGTVGSSSKVDVVLDRFPGYMSKEQVIVRSSSPAEYQDQLRTSLRFLGAASFDIALDAVAGKYFQPTFDCLGPGGRHVVYGAADMTPQGDKVWTLLNPMVGLKLAYKYLTRPKVDPLELPAQNKSVMGFNLIWLFSKVGQLAALLDQLYEMNLKPPLVGNTFDFEELPGALRLFQSGQTSGKVVIQVKEN</sequence>
<dbReference type="Gene3D" id="3.90.180.10">
    <property type="entry name" value="Medium-chain alcohol dehydrogenases, catalytic domain"/>
    <property type="match status" value="1"/>
</dbReference>
<evidence type="ECO:0000259" key="3">
    <source>
        <dbReference type="SMART" id="SM00829"/>
    </source>
</evidence>
<dbReference type="Pfam" id="PF13602">
    <property type="entry name" value="ADH_zinc_N_2"/>
    <property type="match status" value="1"/>
</dbReference>
<dbReference type="Pfam" id="PF08240">
    <property type="entry name" value="ADH_N"/>
    <property type="match status" value="1"/>
</dbReference>
<dbReference type="Proteomes" id="UP000316726">
    <property type="component" value="Chromosome 5"/>
</dbReference>
<name>A0A5B8MQ21_9CHLO</name>
<dbReference type="OrthoDB" id="3509362at2759"/>
<protein>
    <submittedName>
        <fullName evidence="4">Alcohol dehydrogenase</fullName>
    </submittedName>
</protein>
<dbReference type="SUPFAM" id="SSF50129">
    <property type="entry name" value="GroES-like"/>
    <property type="match status" value="1"/>
</dbReference>
<dbReference type="EMBL" id="CP031038">
    <property type="protein sequence ID" value="QDZ21480.1"/>
    <property type="molecule type" value="Genomic_DNA"/>
</dbReference>
<dbReference type="InterPro" id="IPR011032">
    <property type="entry name" value="GroES-like_sf"/>
</dbReference>
<dbReference type="InterPro" id="IPR036291">
    <property type="entry name" value="NAD(P)-bd_dom_sf"/>
</dbReference>
<reference evidence="4 5" key="1">
    <citation type="submission" date="2018-07" db="EMBL/GenBank/DDBJ databases">
        <title>The complete nuclear genome of the prasinophyte Chloropicon primus (CCMP1205).</title>
        <authorList>
            <person name="Pombert J.-F."/>
            <person name="Otis C."/>
            <person name="Turmel M."/>
            <person name="Lemieux C."/>
        </authorList>
    </citation>
    <scope>NUCLEOTIDE SEQUENCE [LARGE SCALE GENOMIC DNA]</scope>
    <source>
        <strain evidence="4 5">CCMP1205</strain>
    </source>
</reference>
<dbReference type="AlphaFoldDB" id="A0A5B8MQ21"/>
<evidence type="ECO:0000313" key="5">
    <source>
        <dbReference type="Proteomes" id="UP000316726"/>
    </source>
</evidence>
<evidence type="ECO:0000256" key="1">
    <source>
        <dbReference type="ARBA" id="ARBA00022857"/>
    </source>
</evidence>
<feature type="domain" description="Enoyl reductase (ER)" evidence="3">
    <location>
        <begin position="13"/>
        <end position="379"/>
    </location>
</feature>
<organism evidence="4 5">
    <name type="scientific">Chloropicon primus</name>
    <dbReference type="NCBI Taxonomy" id="1764295"/>
    <lineage>
        <taxon>Eukaryota</taxon>
        <taxon>Viridiplantae</taxon>
        <taxon>Chlorophyta</taxon>
        <taxon>Chloropicophyceae</taxon>
        <taxon>Chloropicales</taxon>
        <taxon>Chloropicaceae</taxon>
        <taxon>Chloropicon</taxon>
    </lineage>
</organism>